<dbReference type="EMBL" id="VSSQ01011116">
    <property type="protein sequence ID" value="MPM46035.1"/>
    <property type="molecule type" value="Genomic_DNA"/>
</dbReference>
<sequence>MNGIIAQHIGHIVRGHSRVIDTDKFHIGTVNCSAKCQASNPSKSVNTDFDTHISNLPSFSTDIFYYTPLFTD</sequence>
<gene>
    <name evidence="1" type="ORF">SDC9_92729</name>
</gene>
<comment type="caution">
    <text evidence="1">The sequence shown here is derived from an EMBL/GenBank/DDBJ whole genome shotgun (WGS) entry which is preliminary data.</text>
</comment>
<name>A0A644ZYL3_9ZZZZ</name>
<evidence type="ECO:0000313" key="1">
    <source>
        <dbReference type="EMBL" id="MPM46035.1"/>
    </source>
</evidence>
<accession>A0A644ZYL3</accession>
<reference evidence="1" key="1">
    <citation type="submission" date="2019-08" db="EMBL/GenBank/DDBJ databases">
        <authorList>
            <person name="Kucharzyk K."/>
            <person name="Murdoch R.W."/>
            <person name="Higgins S."/>
            <person name="Loffler F."/>
        </authorList>
    </citation>
    <scope>NUCLEOTIDE SEQUENCE</scope>
</reference>
<dbReference type="AlphaFoldDB" id="A0A644ZYL3"/>
<proteinExistence type="predicted"/>
<protein>
    <submittedName>
        <fullName evidence="1">Uncharacterized protein</fullName>
    </submittedName>
</protein>
<organism evidence="1">
    <name type="scientific">bioreactor metagenome</name>
    <dbReference type="NCBI Taxonomy" id="1076179"/>
    <lineage>
        <taxon>unclassified sequences</taxon>
        <taxon>metagenomes</taxon>
        <taxon>ecological metagenomes</taxon>
    </lineage>
</organism>